<dbReference type="Proteomes" id="UP001385389">
    <property type="component" value="Chromosome"/>
</dbReference>
<keyword evidence="2" id="KW-0560">Oxidoreductase</keyword>
<proteinExistence type="predicted"/>
<keyword evidence="1" id="KW-0479">Metal-binding</keyword>
<evidence type="ECO:0000259" key="5">
    <source>
        <dbReference type="Pfam" id="PF02662"/>
    </source>
</evidence>
<dbReference type="InterPro" id="IPR003813">
    <property type="entry name" value="MvhD/FlpD"/>
</dbReference>
<protein>
    <submittedName>
        <fullName evidence="6">Hydrogenase iron-sulfur subunit</fullName>
    </submittedName>
</protein>
<evidence type="ECO:0000256" key="3">
    <source>
        <dbReference type="ARBA" id="ARBA00023004"/>
    </source>
</evidence>
<evidence type="ECO:0000256" key="2">
    <source>
        <dbReference type="ARBA" id="ARBA00023002"/>
    </source>
</evidence>
<sequence length="164" mass="17907">MPASPGVDSGNELRILGFLCNWCSYGGADSAGVARLEQPTDLRIIRTPCTGRIDPLFIVRALINGADGVLVSGCHPGDCHYVEGNFHARRRLETLKRILPVTGINPDRFMYTWVSASESGRWQEVVREFTARIHTLGPAPRMSDTLTETLAAEGLPMQATNGVK</sequence>
<dbReference type="Pfam" id="PF02662">
    <property type="entry name" value="FlpD"/>
    <property type="match status" value="1"/>
</dbReference>
<organism evidence="6 7">
    <name type="scientific">Pseudodesulfovibrio methanolicus</name>
    <dbReference type="NCBI Taxonomy" id="3126690"/>
    <lineage>
        <taxon>Bacteria</taxon>
        <taxon>Pseudomonadati</taxon>
        <taxon>Thermodesulfobacteriota</taxon>
        <taxon>Desulfovibrionia</taxon>
        <taxon>Desulfovibrionales</taxon>
        <taxon>Desulfovibrionaceae</taxon>
    </lineage>
</organism>
<feature type="domain" description="F420-non-reducing hydrogenase iron-sulfur subunit D" evidence="5">
    <location>
        <begin position="15"/>
        <end position="137"/>
    </location>
</feature>
<reference evidence="6 7" key="1">
    <citation type="submission" date="2024-03" db="EMBL/GenBank/DDBJ databases">
        <title>Phenotype and Genome Characterization of a Sulfate-Reducing Bacterium Pseudodesulfovibrio sp. strain 5S69, isolated from Petroleum Reservoir in Tatarstan (Russia).</title>
        <authorList>
            <person name="Bidzhieva S.K."/>
            <person name="Kadnikov V."/>
            <person name="Tourova T.P."/>
            <person name="Samigullina S.R."/>
            <person name="Sokolova D.S."/>
            <person name="Poltaraus A.B."/>
            <person name="Avtukh A.N."/>
            <person name="Tereshina V.M."/>
            <person name="Mardanov A.V."/>
            <person name="Nazina T.N."/>
        </authorList>
    </citation>
    <scope>NUCLEOTIDE SEQUENCE [LARGE SCALE GENOMIC DNA]</scope>
    <source>
        <strain evidence="6 7">5S69</strain>
    </source>
</reference>
<keyword evidence="7" id="KW-1185">Reference proteome</keyword>
<gene>
    <name evidence="6" type="ORF">V8V93_05875</name>
</gene>
<evidence type="ECO:0000256" key="1">
    <source>
        <dbReference type="ARBA" id="ARBA00022723"/>
    </source>
</evidence>
<name>A0ABZ2J5Q2_9BACT</name>
<dbReference type="RefSeq" id="WP_338669427.1">
    <property type="nucleotide sequence ID" value="NZ_CP146609.1"/>
</dbReference>
<dbReference type="EMBL" id="CP146609">
    <property type="protein sequence ID" value="WWX23730.1"/>
    <property type="molecule type" value="Genomic_DNA"/>
</dbReference>
<evidence type="ECO:0000313" key="7">
    <source>
        <dbReference type="Proteomes" id="UP001385389"/>
    </source>
</evidence>
<keyword evidence="4" id="KW-0411">Iron-sulfur</keyword>
<evidence type="ECO:0000313" key="6">
    <source>
        <dbReference type="EMBL" id="WWX23730.1"/>
    </source>
</evidence>
<keyword evidence="3" id="KW-0408">Iron</keyword>
<accession>A0ABZ2J5Q2</accession>
<evidence type="ECO:0000256" key="4">
    <source>
        <dbReference type="ARBA" id="ARBA00023014"/>
    </source>
</evidence>